<evidence type="ECO:0000313" key="2">
    <source>
        <dbReference type="EMBL" id="KAJ7654817.1"/>
    </source>
</evidence>
<feature type="compositionally biased region" description="Low complexity" evidence="1">
    <location>
        <begin position="338"/>
        <end position="347"/>
    </location>
</feature>
<evidence type="ECO:0000313" key="3">
    <source>
        <dbReference type="Proteomes" id="UP001221757"/>
    </source>
</evidence>
<dbReference type="Proteomes" id="UP001221757">
    <property type="component" value="Unassembled WGS sequence"/>
</dbReference>
<name>A0AAD7CND4_MYCRO</name>
<feature type="compositionally biased region" description="Basic and acidic residues" evidence="1">
    <location>
        <begin position="172"/>
        <end position="186"/>
    </location>
</feature>
<organism evidence="2 3">
    <name type="scientific">Mycena rosella</name>
    <name type="common">Pink bonnet</name>
    <name type="synonym">Agaricus rosellus</name>
    <dbReference type="NCBI Taxonomy" id="1033263"/>
    <lineage>
        <taxon>Eukaryota</taxon>
        <taxon>Fungi</taxon>
        <taxon>Dikarya</taxon>
        <taxon>Basidiomycota</taxon>
        <taxon>Agaricomycotina</taxon>
        <taxon>Agaricomycetes</taxon>
        <taxon>Agaricomycetidae</taxon>
        <taxon>Agaricales</taxon>
        <taxon>Marasmiineae</taxon>
        <taxon>Mycenaceae</taxon>
        <taxon>Mycena</taxon>
    </lineage>
</organism>
<feature type="compositionally biased region" description="Basic residues" evidence="1">
    <location>
        <begin position="287"/>
        <end position="308"/>
    </location>
</feature>
<reference evidence="2" key="1">
    <citation type="submission" date="2023-03" db="EMBL/GenBank/DDBJ databases">
        <title>Massive genome expansion in bonnet fungi (Mycena s.s.) driven by repeated elements and novel gene families across ecological guilds.</title>
        <authorList>
            <consortium name="Lawrence Berkeley National Laboratory"/>
            <person name="Harder C.B."/>
            <person name="Miyauchi S."/>
            <person name="Viragh M."/>
            <person name="Kuo A."/>
            <person name="Thoen E."/>
            <person name="Andreopoulos B."/>
            <person name="Lu D."/>
            <person name="Skrede I."/>
            <person name="Drula E."/>
            <person name="Henrissat B."/>
            <person name="Morin E."/>
            <person name="Kohler A."/>
            <person name="Barry K."/>
            <person name="LaButti K."/>
            <person name="Morin E."/>
            <person name="Salamov A."/>
            <person name="Lipzen A."/>
            <person name="Mereny Z."/>
            <person name="Hegedus B."/>
            <person name="Baldrian P."/>
            <person name="Stursova M."/>
            <person name="Weitz H."/>
            <person name="Taylor A."/>
            <person name="Grigoriev I.V."/>
            <person name="Nagy L.G."/>
            <person name="Martin F."/>
            <person name="Kauserud H."/>
        </authorList>
    </citation>
    <scope>NUCLEOTIDE SEQUENCE</scope>
    <source>
        <strain evidence="2">CBHHK067</strain>
    </source>
</reference>
<protein>
    <submittedName>
        <fullName evidence="2">Uncharacterized protein</fullName>
    </submittedName>
</protein>
<feature type="compositionally biased region" description="Low complexity" evidence="1">
    <location>
        <begin position="309"/>
        <end position="328"/>
    </location>
</feature>
<feature type="compositionally biased region" description="Basic and acidic residues" evidence="1">
    <location>
        <begin position="203"/>
        <end position="213"/>
    </location>
</feature>
<feature type="compositionally biased region" description="Low complexity" evidence="1">
    <location>
        <begin position="78"/>
        <end position="99"/>
    </location>
</feature>
<keyword evidence="3" id="KW-1185">Reference proteome</keyword>
<dbReference type="EMBL" id="JARKIE010000317">
    <property type="protein sequence ID" value="KAJ7654817.1"/>
    <property type="molecule type" value="Genomic_DNA"/>
</dbReference>
<feature type="region of interest" description="Disordered" evidence="1">
    <location>
        <begin position="151"/>
        <end position="347"/>
    </location>
</feature>
<proteinExistence type="predicted"/>
<feature type="compositionally biased region" description="Basic residues" evidence="1">
    <location>
        <begin position="187"/>
        <end position="202"/>
    </location>
</feature>
<feature type="compositionally biased region" description="Basic residues" evidence="1">
    <location>
        <begin position="269"/>
        <end position="278"/>
    </location>
</feature>
<comment type="caution">
    <text evidence="2">The sequence shown here is derived from an EMBL/GenBank/DDBJ whole genome shotgun (WGS) entry which is preliminary data.</text>
</comment>
<sequence>MTRTARPRPRESPPDFLEAFQSRSSPRPLCCPQTPPCAPIPTAHAYRPSRPTPPRRPRPAHFTPTRRPPPPLIDTRLHAPAPLRPPRTTTSPSRATTPRGQVPPAQRRRQGRSHDDPAPAALPAHVRRVLLLALLALAVLDVLCDRVGDQPAQRAARGEQRARRGRRQHALRAREPDELERDAPDHRGRRRGRLLRRRRRRGASREPPGEHSRAQGPRRGQVGAKDRGPRDHEPLAARDQYVPRADQAPPGKEIRELRRKLRESASSSRRARSARSSRRSTTTTRPTRTRTSPKSRRRRRRRRRRARRTTSCTAASRSSSRACSSRASARSRRRRRTFPSPSRSPRS</sequence>
<feature type="region of interest" description="Disordered" evidence="1">
    <location>
        <begin position="1"/>
        <end position="119"/>
    </location>
</feature>
<dbReference type="AlphaFoldDB" id="A0AAD7CND4"/>
<gene>
    <name evidence="2" type="ORF">B0H17DRAFT_380395</name>
</gene>
<accession>A0AAD7CND4</accession>
<feature type="compositionally biased region" description="Basic and acidic residues" evidence="1">
    <location>
        <begin position="224"/>
        <end position="236"/>
    </location>
</feature>
<evidence type="ECO:0000256" key="1">
    <source>
        <dbReference type="SAM" id="MobiDB-lite"/>
    </source>
</evidence>